<proteinExistence type="predicted"/>
<dbReference type="GO" id="GO:0003677">
    <property type="term" value="F:DNA binding"/>
    <property type="evidence" value="ECO:0007669"/>
    <property type="project" value="InterPro"/>
</dbReference>
<comment type="caution">
    <text evidence="4">The sequence shown here is derived from an EMBL/GenBank/DDBJ whole genome shotgun (WGS) entry which is preliminary data.</text>
</comment>
<keyword evidence="2" id="KW-0812">Transmembrane</keyword>
<feature type="compositionally biased region" description="Acidic residues" evidence="1">
    <location>
        <begin position="146"/>
        <end position="194"/>
    </location>
</feature>
<dbReference type="AlphaFoldDB" id="A0AAJ2L066"/>
<evidence type="ECO:0000256" key="2">
    <source>
        <dbReference type="SAM" id="Phobius"/>
    </source>
</evidence>
<sequence>MSELGQHLREAREEKGLSLEDLQRSTKIQKRYLLAIEEGRFDTLPGLFYARAFVKTYAEAVGLDPEPLFDQYRNELPNPQKESIDLPSRSERSKSPVRQPKKSSKAPAFLPAVIALAFLVVIALGIWLVTQSIGGERDAAIAPDPEENVDADFSEGATEPEADEEAEGDQEAANEDAVEEEPAVEEEEEEEETSSETSTLNLLNSSGNTSYFELEADRFDVVIQFSDNSYVDVKNGLGNMFFSGQPASGEELEYDFQGEEEVEFNFGASQNVTLIVNDEEVDFPLDIIHQKINIANSVND</sequence>
<dbReference type="SMART" id="SM00530">
    <property type="entry name" value="HTH_XRE"/>
    <property type="match status" value="1"/>
</dbReference>
<gene>
    <name evidence="4" type="ORF">RYX45_08440</name>
</gene>
<dbReference type="SUPFAM" id="SSF47413">
    <property type="entry name" value="lambda repressor-like DNA-binding domains"/>
    <property type="match status" value="1"/>
</dbReference>
<dbReference type="EMBL" id="JAWJAY010000001">
    <property type="protein sequence ID" value="MDV2885208.1"/>
    <property type="molecule type" value="Genomic_DNA"/>
</dbReference>
<reference evidence="4" key="1">
    <citation type="submission" date="2023-10" db="EMBL/GenBank/DDBJ databases">
        <title>Screening of Alkalihalophilus pseudofirmusBZ-TG-HK211 and Its Alleviation of Salt Stress on Rapeseed Growth.</title>
        <authorList>
            <person name="Zhao B."/>
            <person name="Guo T."/>
        </authorList>
    </citation>
    <scope>NUCLEOTIDE SEQUENCE</scope>
    <source>
        <strain evidence="4">BZ-TG-HK211</strain>
    </source>
</reference>
<keyword evidence="2" id="KW-1133">Transmembrane helix</keyword>
<dbReference type="RefSeq" id="WP_323466534.1">
    <property type="nucleotide sequence ID" value="NZ_CP144224.1"/>
</dbReference>
<feature type="region of interest" description="Disordered" evidence="1">
    <location>
        <begin position="73"/>
        <end position="103"/>
    </location>
</feature>
<dbReference type="CDD" id="cd00093">
    <property type="entry name" value="HTH_XRE"/>
    <property type="match status" value="1"/>
</dbReference>
<accession>A0AAJ2L066</accession>
<dbReference type="InterPro" id="IPR010982">
    <property type="entry name" value="Lambda_DNA-bd_dom_sf"/>
</dbReference>
<name>A0AAJ2L066_ALKPS</name>
<dbReference type="PROSITE" id="PS50943">
    <property type="entry name" value="HTH_CROC1"/>
    <property type="match status" value="1"/>
</dbReference>
<feature type="region of interest" description="Disordered" evidence="1">
    <location>
        <begin position="146"/>
        <end position="202"/>
    </location>
</feature>
<evidence type="ECO:0000256" key="1">
    <source>
        <dbReference type="SAM" id="MobiDB-lite"/>
    </source>
</evidence>
<evidence type="ECO:0000259" key="3">
    <source>
        <dbReference type="PROSITE" id="PS50943"/>
    </source>
</evidence>
<dbReference type="Proteomes" id="UP001285636">
    <property type="component" value="Unassembled WGS sequence"/>
</dbReference>
<evidence type="ECO:0000313" key="4">
    <source>
        <dbReference type="EMBL" id="MDV2885208.1"/>
    </source>
</evidence>
<protein>
    <submittedName>
        <fullName evidence="4">RodZ family helix-turn-helix domain-containing protein</fullName>
    </submittedName>
</protein>
<dbReference type="InterPro" id="IPR001387">
    <property type="entry name" value="Cro/C1-type_HTH"/>
</dbReference>
<feature type="compositionally biased region" description="Basic and acidic residues" evidence="1">
    <location>
        <begin position="82"/>
        <end position="94"/>
    </location>
</feature>
<dbReference type="PANTHER" id="PTHR34475">
    <property type="match status" value="1"/>
</dbReference>
<dbReference type="PANTHER" id="PTHR34475:SF1">
    <property type="entry name" value="CYTOSKELETON PROTEIN RODZ"/>
    <property type="match status" value="1"/>
</dbReference>
<dbReference type="Pfam" id="PF13413">
    <property type="entry name" value="HTH_25"/>
    <property type="match status" value="1"/>
</dbReference>
<feature type="domain" description="HTH cro/C1-type" evidence="3">
    <location>
        <begin position="8"/>
        <end position="40"/>
    </location>
</feature>
<dbReference type="InterPro" id="IPR025194">
    <property type="entry name" value="RodZ-like_C"/>
</dbReference>
<feature type="transmembrane region" description="Helical" evidence="2">
    <location>
        <begin position="108"/>
        <end position="129"/>
    </location>
</feature>
<dbReference type="Pfam" id="PF13464">
    <property type="entry name" value="RodZ_C"/>
    <property type="match status" value="1"/>
</dbReference>
<evidence type="ECO:0000313" key="5">
    <source>
        <dbReference type="Proteomes" id="UP001285636"/>
    </source>
</evidence>
<keyword evidence="2" id="KW-0472">Membrane</keyword>
<dbReference type="Gene3D" id="1.10.260.40">
    <property type="entry name" value="lambda repressor-like DNA-binding domains"/>
    <property type="match status" value="1"/>
</dbReference>
<dbReference type="InterPro" id="IPR050400">
    <property type="entry name" value="Bact_Cytoskel_RodZ"/>
</dbReference>
<organism evidence="4 5">
    <name type="scientific">Alkalihalophilus pseudofirmus</name>
    <name type="common">Bacillus pseudofirmus</name>
    <dbReference type="NCBI Taxonomy" id="79885"/>
    <lineage>
        <taxon>Bacteria</taxon>
        <taxon>Bacillati</taxon>
        <taxon>Bacillota</taxon>
        <taxon>Bacilli</taxon>
        <taxon>Bacillales</taxon>
        <taxon>Bacillaceae</taxon>
        <taxon>Alkalihalophilus</taxon>
    </lineage>
</organism>